<dbReference type="AlphaFoldDB" id="A0A8X8LGF6"/>
<comment type="caution">
    <text evidence="1">The sequence shown here is derived from an EMBL/GenBank/DDBJ whole genome shotgun (WGS) entry which is preliminary data.</text>
</comment>
<reference evidence="1 2" key="1">
    <citation type="submission" date="2016-10" db="EMBL/GenBank/DDBJ databases">
        <authorList>
            <person name="Varghese N."/>
            <person name="Submissions S."/>
        </authorList>
    </citation>
    <scope>NUCLEOTIDE SEQUENCE [LARGE SCALE GENOMIC DNA]</scope>
    <source>
        <strain evidence="1 2">DSM 25353</strain>
    </source>
</reference>
<protein>
    <submittedName>
        <fullName evidence="1">Uncharacterized protein</fullName>
    </submittedName>
</protein>
<dbReference type="RefSeq" id="WP_092725909.1">
    <property type="nucleotide sequence ID" value="NZ_FNNO01000015.1"/>
</dbReference>
<proteinExistence type="predicted"/>
<organism evidence="1 2">
    <name type="scientific">Hydrobacter penzbergensis</name>
    <dbReference type="NCBI Taxonomy" id="1235997"/>
    <lineage>
        <taxon>Bacteria</taxon>
        <taxon>Pseudomonadati</taxon>
        <taxon>Bacteroidota</taxon>
        <taxon>Chitinophagia</taxon>
        <taxon>Chitinophagales</taxon>
        <taxon>Chitinophagaceae</taxon>
        <taxon>Hydrobacter</taxon>
    </lineage>
</organism>
<dbReference type="EMBL" id="FNNO01000015">
    <property type="protein sequence ID" value="SDX40701.1"/>
    <property type="molecule type" value="Genomic_DNA"/>
</dbReference>
<keyword evidence="2" id="KW-1185">Reference proteome</keyword>
<accession>A0A8X8LGF6</accession>
<sequence length="167" mass="18602">MTTAQVLQKNGRLVGTKHVDQLISRYKKERWVANTQFLGKPDSLSTWFGIEEITQFLRLASEHGADGIKVYYGVYPEDFEGDIELRGRQTVVLVATKEKKTENGLFHKNLYVPHKGGAEILAFNYGTACPPFCGGNDPLGTEGIPFGLEMERVGLTILEDEKGIKVI</sequence>
<name>A0A8X8LGF6_9BACT</name>
<gene>
    <name evidence="1" type="ORF">SAMN05444410_11534</name>
</gene>
<evidence type="ECO:0000313" key="2">
    <source>
        <dbReference type="Proteomes" id="UP000198711"/>
    </source>
</evidence>
<dbReference type="Proteomes" id="UP000198711">
    <property type="component" value="Unassembled WGS sequence"/>
</dbReference>
<evidence type="ECO:0000313" key="1">
    <source>
        <dbReference type="EMBL" id="SDX40701.1"/>
    </source>
</evidence>